<accession>A0A5N7C599</accession>
<gene>
    <name evidence="2" type="ORF">BDV23DRAFT_157776</name>
</gene>
<name>A0A5N7C599_PETAA</name>
<dbReference type="Gene3D" id="2.40.33.20">
    <property type="entry name" value="PK beta-barrel domain-like"/>
    <property type="match status" value="1"/>
</dbReference>
<dbReference type="OrthoDB" id="14384at2759"/>
<dbReference type="InterPro" id="IPR005302">
    <property type="entry name" value="MoCF_Sase_C"/>
</dbReference>
<dbReference type="PROSITE" id="PS51340">
    <property type="entry name" value="MOSC"/>
    <property type="match status" value="1"/>
</dbReference>
<feature type="domain" description="MOSC" evidence="1">
    <location>
        <begin position="64"/>
        <end position="227"/>
    </location>
</feature>
<dbReference type="Proteomes" id="UP000326877">
    <property type="component" value="Unassembled WGS sequence"/>
</dbReference>
<evidence type="ECO:0000313" key="2">
    <source>
        <dbReference type="EMBL" id="KAE8389038.1"/>
    </source>
</evidence>
<dbReference type="SUPFAM" id="SSF50800">
    <property type="entry name" value="PK beta-barrel domain-like"/>
    <property type="match status" value="1"/>
</dbReference>
<keyword evidence="2" id="KW-0418">Kinase</keyword>
<proteinExistence type="predicted"/>
<organism evidence="2">
    <name type="scientific">Petromyces alliaceus</name>
    <name type="common">Aspergillus alliaceus</name>
    <dbReference type="NCBI Taxonomy" id="209559"/>
    <lineage>
        <taxon>Eukaryota</taxon>
        <taxon>Fungi</taxon>
        <taxon>Dikarya</taxon>
        <taxon>Ascomycota</taxon>
        <taxon>Pezizomycotina</taxon>
        <taxon>Eurotiomycetes</taxon>
        <taxon>Eurotiomycetidae</taxon>
        <taxon>Eurotiales</taxon>
        <taxon>Aspergillaceae</taxon>
        <taxon>Aspergillus</taxon>
        <taxon>Aspergillus subgen. Circumdati</taxon>
    </lineage>
</organism>
<dbReference type="PANTHER" id="PTHR36930:SF1">
    <property type="entry name" value="MOSC DOMAIN-CONTAINING PROTEIN"/>
    <property type="match status" value="1"/>
</dbReference>
<dbReference type="Pfam" id="PF03473">
    <property type="entry name" value="MOSC"/>
    <property type="match status" value="1"/>
</dbReference>
<keyword evidence="2" id="KW-0670">Pyruvate</keyword>
<dbReference type="AlphaFoldDB" id="A0A5N7C599"/>
<dbReference type="PANTHER" id="PTHR36930">
    <property type="entry name" value="METAL-SULFUR CLUSTER BIOSYNTHESIS PROTEINS YUAD-RELATED"/>
    <property type="match status" value="1"/>
</dbReference>
<keyword evidence="2" id="KW-0808">Transferase</keyword>
<dbReference type="GO" id="GO:0030170">
    <property type="term" value="F:pyridoxal phosphate binding"/>
    <property type="evidence" value="ECO:0007669"/>
    <property type="project" value="InterPro"/>
</dbReference>
<dbReference type="InterPro" id="IPR011037">
    <property type="entry name" value="Pyrv_Knase-like_insert_dom_sf"/>
</dbReference>
<evidence type="ECO:0000259" key="1">
    <source>
        <dbReference type="PROSITE" id="PS51340"/>
    </source>
</evidence>
<dbReference type="GO" id="GO:0016301">
    <property type="term" value="F:kinase activity"/>
    <property type="evidence" value="ECO:0007669"/>
    <property type="project" value="UniProtKB-KW"/>
</dbReference>
<reference evidence="2" key="1">
    <citation type="submission" date="2019-04" db="EMBL/GenBank/DDBJ databases">
        <title>Friends and foes A comparative genomics studyof 23 Aspergillus species from section Flavi.</title>
        <authorList>
            <consortium name="DOE Joint Genome Institute"/>
            <person name="Kjaerbolling I."/>
            <person name="Vesth T."/>
            <person name="Frisvad J.C."/>
            <person name="Nybo J.L."/>
            <person name="Theobald S."/>
            <person name="Kildgaard S."/>
            <person name="Isbrandt T."/>
            <person name="Kuo A."/>
            <person name="Sato A."/>
            <person name="Lyhne E.K."/>
            <person name="Kogle M.E."/>
            <person name="Wiebenga A."/>
            <person name="Kun R.S."/>
            <person name="Lubbers R.J."/>
            <person name="Makela M.R."/>
            <person name="Barry K."/>
            <person name="Chovatia M."/>
            <person name="Clum A."/>
            <person name="Daum C."/>
            <person name="Haridas S."/>
            <person name="He G."/>
            <person name="LaButti K."/>
            <person name="Lipzen A."/>
            <person name="Mondo S."/>
            <person name="Riley R."/>
            <person name="Salamov A."/>
            <person name="Simmons B.A."/>
            <person name="Magnuson J.K."/>
            <person name="Henrissat B."/>
            <person name="Mortensen U.H."/>
            <person name="Larsen T.O."/>
            <person name="Devries R.P."/>
            <person name="Grigoriev I.V."/>
            <person name="Machida M."/>
            <person name="Baker S.E."/>
            <person name="Andersen M.R."/>
        </authorList>
    </citation>
    <scope>NUCLEOTIDE SEQUENCE [LARGE SCALE GENOMIC DNA]</scope>
    <source>
        <strain evidence="2">IBT 14317</strain>
    </source>
</reference>
<protein>
    <submittedName>
        <fullName evidence="2">Pyruvate kinase-like protein</fullName>
    </submittedName>
</protein>
<dbReference type="InterPro" id="IPR052716">
    <property type="entry name" value="MOSC_domain"/>
</dbReference>
<sequence length="238" mass="25923">MWPILPYHHIHSMPLLSSRQFPRNDNKNSSLSIRKTTMVILKQCPTQPRVLSVTTSSSHNFSKNAVSSINLISGYGIEGDCHAGTTVQHRSRLHIKPPPANLRQVHLIPTEILTQVSSTMSSDVKNRLMAPGALGQNITTEGIDLLGLGVGTELHFVDDNSGGEDEAVLVVTGLRNPCPQIDKFQAGLKERFLVRDGNRRIVGRLAGVMATVKQGGVIKPGMRAVVVEPERFVALEAV</sequence>
<dbReference type="EMBL" id="ML735270">
    <property type="protein sequence ID" value="KAE8389038.1"/>
    <property type="molecule type" value="Genomic_DNA"/>
</dbReference>
<dbReference type="GO" id="GO:0030151">
    <property type="term" value="F:molybdenum ion binding"/>
    <property type="evidence" value="ECO:0007669"/>
    <property type="project" value="InterPro"/>
</dbReference>